<dbReference type="Pfam" id="PF00415">
    <property type="entry name" value="RCC1"/>
    <property type="match status" value="1"/>
</dbReference>
<dbReference type="STRING" id="161767.ENSAPEP00000022223"/>
<dbReference type="PANTHER" id="PTHR46849">
    <property type="entry name" value="RCC1 DOMAIN-CONTAINING PROTEIN 1"/>
    <property type="match status" value="1"/>
</dbReference>
<dbReference type="Ensembl" id="ENSAPET00000022811.1">
    <property type="protein sequence ID" value="ENSAPEP00000022223.1"/>
    <property type="gene ID" value="ENSAPEG00000015832.1"/>
</dbReference>
<reference evidence="2 3" key="1">
    <citation type="submission" date="2018-03" db="EMBL/GenBank/DDBJ databases">
        <title>Finding Nemo's genes: A chromosome-scale reference assembly of the genome of the orange clownfish Amphiprion percula.</title>
        <authorList>
            <person name="Lehmann R."/>
        </authorList>
    </citation>
    <scope>NUCLEOTIDE SEQUENCE</scope>
</reference>
<reference evidence="2" key="3">
    <citation type="submission" date="2025-09" db="UniProtKB">
        <authorList>
            <consortium name="Ensembl"/>
        </authorList>
    </citation>
    <scope>IDENTIFICATION</scope>
</reference>
<dbReference type="OMA" id="DCGQGQL"/>
<dbReference type="GeneTree" id="ENSGT00940000163989"/>
<evidence type="ECO:0000313" key="3">
    <source>
        <dbReference type="Proteomes" id="UP000265080"/>
    </source>
</evidence>
<sequence length="117" mass="12074">APSFVSATAGLKSCGQDHSLALCASGHVFSWGAGEDGQLGLGHGKAVTLQYTPVLVCALSGVAVTQISAGATHTLFLTLSGLVYCCGANKSGQLGLNRQELKKKKKSRVQLRVSVFL</sequence>
<dbReference type="AlphaFoldDB" id="A0A3P8TEP7"/>
<dbReference type="PROSITE" id="PS50012">
    <property type="entry name" value="RCC1_3"/>
    <property type="match status" value="1"/>
</dbReference>
<reference evidence="2" key="2">
    <citation type="submission" date="2025-08" db="UniProtKB">
        <authorList>
            <consortium name="Ensembl"/>
        </authorList>
    </citation>
    <scope>IDENTIFICATION</scope>
</reference>
<evidence type="ECO:0000313" key="2">
    <source>
        <dbReference type="Ensembl" id="ENSAPEP00000022223.1"/>
    </source>
</evidence>
<dbReference type="Proteomes" id="UP000265080">
    <property type="component" value="Chromosome 9"/>
</dbReference>
<evidence type="ECO:0000256" key="1">
    <source>
        <dbReference type="PROSITE-ProRule" id="PRU00235"/>
    </source>
</evidence>
<organism evidence="2 3">
    <name type="scientific">Amphiprion percula</name>
    <name type="common">Orange clownfish</name>
    <name type="synonym">Lutjanus percula</name>
    <dbReference type="NCBI Taxonomy" id="161767"/>
    <lineage>
        <taxon>Eukaryota</taxon>
        <taxon>Metazoa</taxon>
        <taxon>Chordata</taxon>
        <taxon>Craniata</taxon>
        <taxon>Vertebrata</taxon>
        <taxon>Euteleostomi</taxon>
        <taxon>Actinopterygii</taxon>
        <taxon>Neopterygii</taxon>
        <taxon>Teleostei</taxon>
        <taxon>Neoteleostei</taxon>
        <taxon>Acanthomorphata</taxon>
        <taxon>Ovalentaria</taxon>
        <taxon>Pomacentridae</taxon>
        <taxon>Amphiprion</taxon>
    </lineage>
</organism>
<dbReference type="InterPro" id="IPR009091">
    <property type="entry name" value="RCC1/BLIP-II"/>
</dbReference>
<proteinExistence type="predicted"/>
<accession>A0A3P8TEP7</accession>
<protein>
    <submittedName>
        <fullName evidence="2">Uncharacterized protein</fullName>
    </submittedName>
</protein>
<keyword evidence="3" id="KW-1185">Reference proteome</keyword>
<dbReference type="PANTHER" id="PTHR46849:SF1">
    <property type="entry name" value="RCC1 DOMAIN-CONTAINING PROTEIN 1"/>
    <property type="match status" value="1"/>
</dbReference>
<name>A0A3P8TEP7_AMPPE</name>
<dbReference type="Gene3D" id="2.130.10.30">
    <property type="entry name" value="Regulator of chromosome condensation 1/beta-lactamase-inhibitor protein II"/>
    <property type="match status" value="1"/>
</dbReference>
<dbReference type="InterPro" id="IPR052830">
    <property type="entry name" value="RCC1_domain-containing"/>
</dbReference>
<dbReference type="SUPFAM" id="SSF50985">
    <property type="entry name" value="RCC1/BLIP-II"/>
    <property type="match status" value="1"/>
</dbReference>
<dbReference type="PRINTS" id="PR00633">
    <property type="entry name" value="RCCNDNSATION"/>
</dbReference>
<dbReference type="InterPro" id="IPR000408">
    <property type="entry name" value="Reg_chr_condens"/>
</dbReference>
<feature type="repeat" description="RCC1" evidence="1">
    <location>
        <begin position="26"/>
        <end position="80"/>
    </location>
</feature>